<dbReference type="RefSeq" id="WP_115921569.1">
    <property type="nucleotide sequence ID" value="NZ_QTUA01000001.1"/>
</dbReference>
<dbReference type="EMBL" id="QTUA01000001">
    <property type="protein sequence ID" value="REF29452.1"/>
    <property type="molecule type" value="Genomic_DNA"/>
</dbReference>
<dbReference type="SUPFAM" id="SSF109854">
    <property type="entry name" value="DinB/YfiT-like putative metalloenzymes"/>
    <property type="match status" value="1"/>
</dbReference>
<sequence length="300" mass="32934">MTDNSGETPAADSGETSADVAGDKPADVPAGNDPFEVEERHAVGSTFHLVDLSGSSFHEVRLREAKINDADLRGFVVRDAYVDGLVLTGVMGERLQLDGEFGEVIVNGVDVAPFVESELARRHPEYALMKPDDPAGFVTAWDAVESFWATTISDVRSLGESLLHESVAGEWSFIQTLRHLVFATECWVHRATLGEMAPWLPLSLPWDSMPPTEGVPWDRDARPTLAEVLEMRADRMGAVRRVVEGLTEEQLASTGPELTGPGWPPAGESFPVRESLHTVLNEEWCHHRFALRDLAVLTAR</sequence>
<feature type="region of interest" description="Disordered" evidence="1">
    <location>
        <begin position="1"/>
        <end position="33"/>
    </location>
</feature>
<organism evidence="3 4">
    <name type="scientific">Calidifontibacter indicus</name>
    <dbReference type="NCBI Taxonomy" id="419650"/>
    <lineage>
        <taxon>Bacteria</taxon>
        <taxon>Bacillati</taxon>
        <taxon>Actinomycetota</taxon>
        <taxon>Actinomycetes</taxon>
        <taxon>Micrococcales</taxon>
        <taxon>Dermacoccaceae</taxon>
        <taxon>Calidifontibacter</taxon>
    </lineage>
</organism>
<proteinExistence type="predicted"/>
<dbReference type="InterPro" id="IPR034660">
    <property type="entry name" value="DinB/YfiT-like"/>
</dbReference>
<dbReference type="OrthoDB" id="3542438at2"/>
<dbReference type="Gene3D" id="1.20.120.450">
    <property type="entry name" value="dinb family like domain"/>
    <property type="match status" value="1"/>
</dbReference>
<comment type="caution">
    <text evidence="3">The sequence shown here is derived from an EMBL/GenBank/DDBJ whole genome shotgun (WGS) entry which is preliminary data.</text>
</comment>
<evidence type="ECO:0000256" key="1">
    <source>
        <dbReference type="SAM" id="MobiDB-lite"/>
    </source>
</evidence>
<dbReference type="SUPFAM" id="SSF141571">
    <property type="entry name" value="Pentapeptide repeat-like"/>
    <property type="match status" value="1"/>
</dbReference>
<accession>A0A3D9UJ40</accession>
<evidence type="ECO:0000259" key="2">
    <source>
        <dbReference type="Pfam" id="PF12867"/>
    </source>
</evidence>
<dbReference type="Gene3D" id="2.160.20.80">
    <property type="entry name" value="E3 ubiquitin-protein ligase SopA"/>
    <property type="match status" value="1"/>
</dbReference>
<gene>
    <name evidence="3" type="ORF">DFJ65_0400</name>
</gene>
<reference evidence="3 4" key="1">
    <citation type="submission" date="2018-08" db="EMBL/GenBank/DDBJ databases">
        <title>Sequencing the genomes of 1000 actinobacteria strains.</title>
        <authorList>
            <person name="Klenk H.-P."/>
        </authorList>
    </citation>
    <scope>NUCLEOTIDE SEQUENCE [LARGE SCALE GENOMIC DNA]</scope>
    <source>
        <strain evidence="3 4">DSM 22967</strain>
    </source>
</reference>
<dbReference type="Proteomes" id="UP000256253">
    <property type="component" value="Unassembled WGS sequence"/>
</dbReference>
<evidence type="ECO:0000313" key="4">
    <source>
        <dbReference type="Proteomes" id="UP000256253"/>
    </source>
</evidence>
<protein>
    <submittedName>
        <fullName evidence="3">DinB family protein</fullName>
    </submittedName>
</protein>
<name>A0A3D9UJ40_9MICO</name>
<keyword evidence="4" id="KW-1185">Reference proteome</keyword>
<dbReference type="InterPro" id="IPR024775">
    <property type="entry name" value="DinB-like"/>
</dbReference>
<evidence type="ECO:0000313" key="3">
    <source>
        <dbReference type="EMBL" id="REF29452.1"/>
    </source>
</evidence>
<dbReference type="AlphaFoldDB" id="A0A3D9UJ40"/>
<feature type="domain" description="DinB-like" evidence="2">
    <location>
        <begin position="148"/>
        <end position="289"/>
    </location>
</feature>
<dbReference type="Pfam" id="PF12867">
    <property type="entry name" value="DinB_2"/>
    <property type="match status" value="1"/>
</dbReference>